<dbReference type="AlphaFoldDB" id="X1QAA4"/>
<evidence type="ECO:0000313" key="1">
    <source>
        <dbReference type="EMBL" id="GAI51746.1"/>
    </source>
</evidence>
<organism evidence="1">
    <name type="scientific">marine sediment metagenome</name>
    <dbReference type="NCBI Taxonomy" id="412755"/>
    <lineage>
        <taxon>unclassified sequences</taxon>
        <taxon>metagenomes</taxon>
        <taxon>ecological metagenomes</taxon>
    </lineage>
</organism>
<protein>
    <recommendedName>
        <fullName evidence="2">Solute-binding protein family 5 domain-containing protein</fullName>
    </recommendedName>
</protein>
<name>X1QAA4_9ZZZZ</name>
<reference evidence="1" key="1">
    <citation type="journal article" date="2014" name="Front. Microbiol.">
        <title>High frequency of phylogenetically diverse reductive dehalogenase-homologous genes in deep subseafloor sedimentary metagenomes.</title>
        <authorList>
            <person name="Kawai M."/>
            <person name="Futagami T."/>
            <person name="Toyoda A."/>
            <person name="Takaki Y."/>
            <person name="Nishi S."/>
            <person name="Hori S."/>
            <person name="Arai W."/>
            <person name="Tsubouchi T."/>
            <person name="Morono Y."/>
            <person name="Uchiyama I."/>
            <person name="Ito T."/>
            <person name="Fujiyama A."/>
            <person name="Inagaki F."/>
            <person name="Takami H."/>
        </authorList>
    </citation>
    <scope>NUCLEOTIDE SEQUENCE</scope>
    <source>
        <strain evidence="1">Expedition CK06-06</strain>
    </source>
</reference>
<dbReference type="Gene3D" id="3.40.190.10">
    <property type="entry name" value="Periplasmic binding protein-like II"/>
    <property type="match status" value="1"/>
</dbReference>
<sequence>EEEEEEEEPAVGAPQYGGTLTFATYMVDRNPATWDQLDIPWLIQEYGSPVMEMLVAGDPLTYGPRGTNEYSFELNEYIPERMLQGRLAESWEITTDPLGILFHIRKGSVG</sequence>
<proteinExistence type="predicted"/>
<comment type="caution">
    <text evidence="1">The sequence shown here is derived from an EMBL/GenBank/DDBJ whole genome shotgun (WGS) entry which is preliminary data.</text>
</comment>
<feature type="non-terminal residue" evidence="1">
    <location>
        <position position="1"/>
    </location>
</feature>
<gene>
    <name evidence="1" type="ORF">S06H3_64268</name>
</gene>
<dbReference type="EMBL" id="BARV01042878">
    <property type="protein sequence ID" value="GAI51746.1"/>
    <property type="molecule type" value="Genomic_DNA"/>
</dbReference>
<accession>X1QAA4</accession>
<evidence type="ECO:0008006" key="2">
    <source>
        <dbReference type="Google" id="ProtNLM"/>
    </source>
</evidence>